<keyword evidence="4" id="KW-0812">Transmembrane</keyword>
<keyword evidence="6" id="KW-1185">Reference proteome</keyword>
<keyword evidence="4" id="KW-1133">Transmembrane helix</keyword>
<evidence type="ECO:0000313" key="6">
    <source>
        <dbReference type="Proteomes" id="UP000326334"/>
    </source>
</evidence>
<dbReference type="InterPro" id="IPR027417">
    <property type="entry name" value="P-loop_NTPase"/>
</dbReference>
<proteinExistence type="predicted"/>
<keyword evidence="2" id="KW-0972">Capsule biogenesis/degradation</keyword>
<dbReference type="PANTHER" id="PTHR32309:SF13">
    <property type="entry name" value="FERRIC ENTEROBACTIN TRANSPORT PROTEIN FEPE"/>
    <property type="match status" value="1"/>
</dbReference>
<keyword evidence="5" id="KW-0808">Transferase</keyword>
<gene>
    <name evidence="5" type="ORF">LG542_03390</name>
</gene>
<evidence type="ECO:0000256" key="2">
    <source>
        <dbReference type="ARBA" id="ARBA00022903"/>
    </source>
</evidence>
<dbReference type="SUPFAM" id="SSF52540">
    <property type="entry name" value="P-loop containing nucleoside triphosphate hydrolases"/>
    <property type="match status" value="1"/>
</dbReference>
<organism evidence="5 6">
    <name type="scientific">Latilactobacillus graminis</name>
    <dbReference type="NCBI Taxonomy" id="60519"/>
    <lineage>
        <taxon>Bacteria</taxon>
        <taxon>Bacillati</taxon>
        <taxon>Bacillota</taxon>
        <taxon>Bacilli</taxon>
        <taxon>Lactobacillales</taxon>
        <taxon>Lactobacillaceae</taxon>
        <taxon>Latilactobacillus</taxon>
    </lineage>
</organism>
<reference evidence="5 6" key="1">
    <citation type="submission" date="2019-10" db="EMBL/GenBank/DDBJ databases">
        <title>Genome sequencing of Lactobacillus graminis.</title>
        <authorList>
            <person name="Kim K."/>
        </authorList>
    </citation>
    <scope>NUCLEOTIDE SEQUENCE [LARGE SCALE GENOMIC DNA]</scope>
    <source>
        <strain evidence="5 6">LG542</strain>
    </source>
</reference>
<dbReference type="GO" id="GO:0016301">
    <property type="term" value="F:kinase activity"/>
    <property type="evidence" value="ECO:0007669"/>
    <property type="project" value="UniProtKB-KW"/>
</dbReference>
<dbReference type="Proteomes" id="UP000326334">
    <property type="component" value="Chromosome"/>
</dbReference>
<evidence type="ECO:0000256" key="4">
    <source>
        <dbReference type="SAM" id="Phobius"/>
    </source>
</evidence>
<comment type="pathway">
    <text evidence="1">Capsule biogenesis; capsule polysaccharide biosynthesis.</text>
</comment>
<keyword evidence="4" id="KW-0472">Membrane</keyword>
<name>A0ABX6CAG8_9LACO</name>
<protein>
    <submittedName>
        <fullName evidence="5">CpsD/CapB family tyrosine-protein kinase</fullName>
    </submittedName>
</protein>
<dbReference type="InterPro" id="IPR050445">
    <property type="entry name" value="Bact_polysacc_biosynth/exp"/>
</dbReference>
<accession>A0ABX6CAG8</accession>
<keyword evidence="5" id="KW-0418">Kinase</keyword>
<feature type="transmembrane region" description="Helical" evidence="4">
    <location>
        <begin position="43"/>
        <end position="62"/>
    </location>
</feature>
<dbReference type="EMBL" id="CP045007">
    <property type="protein sequence ID" value="QFP79330.1"/>
    <property type="molecule type" value="Genomic_DNA"/>
</dbReference>
<evidence type="ECO:0000313" key="5">
    <source>
        <dbReference type="EMBL" id="QFP79330.1"/>
    </source>
</evidence>
<keyword evidence="3" id="KW-0270">Exopolysaccharide synthesis</keyword>
<dbReference type="PANTHER" id="PTHR32309">
    <property type="entry name" value="TYROSINE-PROTEIN KINASE"/>
    <property type="match status" value="1"/>
</dbReference>
<evidence type="ECO:0000256" key="3">
    <source>
        <dbReference type="ARBA" id="ARBA00023169"/>
    </source>
</evidence>
<dbReference type="Gene3D" id="3.40.50.300">
    <property type="entry name" value="P-loop containing nucleotide triphosphate hydrolases"/>
    <property type="match status" value="1"/>
</dbReference>
<dbReference type="RefSeq" id="WP_057908782.1">
    <property type="nucleotide sequence ID" value="NZ_CP045007.1"/>
</dbReference>
<evidence type="ECO:0000256" key="1">
    <source>
        <dbReference type="ARBA" id="ARBA00005132"/>
    </source>
</evidence>
<sequence length="214" mass="25100">MIKDSKLMRRTRQRKSSSKLEEDQLIYLELYRQLRQPAAKKKVCSIITFFLFDNAIAIASFLNQFAQIIQQKEQRTLLIDADWENAKVTQFFQLQNKWGLSDALIYPHRDDSPLYQINSALSLLPIGTQIDTERLNLNANQLSTILTKYRQQFDVILIQVNAQQFYMNHYILENLDAAVLIVEKGKTERNHVQQLNQELRRNKINFVGAILNEK</sequence>